<accession>A0A6S7KGJ7</accession>
<dbReference type="InterPro" id="IPR000569">
    <property type="entry name" value="HECT_dom"/>
</dbReference>
<comment type="caution">
    <text evidence="2">Lacks conserved residue(s) required for the propagation of feature annotation.</text>
</comment>
<dbReference type="AlphaFoldDB" id="A0A6S7KGJ7"/>
<dbReference type="OrthoDB" id="5948939at2759"/>
<dbReference type="Gene3D" id="3.90.1750.10">
    <property type="entry name" value="Hect, E3 ligase catalytic domains"/>
    <property type="match status" value="1"/>
</dbReference>
<dbReference type="Proteomes" id="UP001152795">
    <property type="component" value="Unassembled WGS sequence"/>
</dbReference>
<organism evidence="3 4">
    <name type="scientific">Paramuricea clavata</name>
    <name type="common">Red gorgonian</name>
    <name type="synonym">Violescent sea-whip</name>
    <dbReference type="NCBI Taxonomy" id="317549"/>
    <lineage>
        <taxon>Eukaryota</taxon>
        <taxon>Metazoa</taxon>
        <taxon>Cnidaria</taxon>
        <taxon>Anthozoa</taxon>
        <taxon>Octocorallia</taxon>
        <taxon>Malacalcyonacea</taxon>
        <taxon>Plexauridae</taxon>
        <taxon>Paramuricea</taxon>
    </lineage>
</organism>
<evidence type="ECO:0000313" key="4">
    <source>
        <dbReference type="Proteomes" id="UP001152795"/>
    </source>
</evidence>
<evidence type="ECO:0000313" key="3">
    <source>
        <dbReference type="EMBL" id="CAB4041964.1"/>
    </source>
</evidence>
<dbReference type="SUPFAM" id="SSF56204">
    <property type="entry name" value="Hect, E3 ligase catalytic domain"/>
    <property type="match status" value="1"/>
</dbReference>
<feature type="non-terminal residue" evidence="3">
    <location>
        <position position="264"/>
    </location>
</feature>
<feature type="non-terminal residue" evidence="3">
    <location>
        <position position="1"/>
    </location>
</feature>
<evidence type="ECO:0000256" key="2">
    <source>
        <dbReference type="PROSITE-ProRule" id="PRU00104"/>
    </source>
</evidence>
<keyword evidence="3" id="KW-0436">Ligase</keyword>
<keyword evidence="1 2" id="KW-0833">Ubl conjugation pathway</keyword>
<dbReference type="InterPro" id="IPR035983">
    <property type="entry name" value="Hect_E3_ubiquitin_ligase"/>
</dbReference>
<evidence type="ECO:0000256" key="1">
    <source>
        <dbReference type="ARBA" id="ARBA00022786"/>
    </source>
</evidence>
<dbReference type="GO" id="GO:0004842">
    <property type="term" value="F:ubiquitin-protein transferase activity"/>
    <property type="evidence" value="ECO:0007669"/>
    <property type="project" value="InterPro"/>
</dbReference>
<comment type="caution">
    <text evidence="3">The sequence shown here is derived from an EMBL/GenBank/DDBJ whole genome shotgun (WGS) entry which is preliminary data.</text>
</comment>
<keyword evidence="4" id="KW-1185">Reference proteome</keyword>
<sequence>IDEDSDISDQFEDNVSNVGNKVTTETSDNEICSLNVYENSRSEGRTSFGAANACQSSRFDSLHYYDIAVQNLEALFPNVPVPELESIYKDSLDFEHALEVVLRRYDEKVSANHSETETVSRSEANSSVIQNINSPNTAGLELLGANTNDSDDEQVWDAPVSEAFFKDDDDASQCLKRFISGAVNPFGDELDLVLDRNKDILEQAVRKYKNSAFDVTRPLNVSFKQELGVDAGGLTREYFHLLMKRMRKQTAGSITLFEGSDGHL</sequence>
<name>A0A6S7KGJ7_PARCT</name>
<proteinExistence type="predicted"/>
<dbReference type="GO" id="GO:0016874">
    <property type="term" value="F:ligase activity"/>
    <property type="evidence" value="ECO:0007669"/>
    <property type="project" value="UniProtKB-KW"/>
</dbReference>
<reference evidence="3" key="1">
    <citation type="submission" date="2020-04" db="EMBL/GenBank/DDBJ databases">
        <authorList>
            <person name="Alioto T."/>
            <person name="Alioto T."/>
            <person name="Gomez Garrido J."/>
        </authorList>
    </citation>
    <scope>NUCLEOTIDE SEQUENCE</scope>
    <source>
        <strain evidence="3">A484AB</strain>
    </source>
</reference>
<protein>
    <submittedName>
        <fullName evidence="3">G2 M phase-specific E3 ubiquitin- ligase</fullName>
    </submittedName>
</protein>
<dbReference type="PROSITE" id="PS50237">
    <property type="entry name" value="HECT"/>
    <property type="match status" value="1"/>
</dbReference>
<dbReference type="EMBL" id="CACRXK020029231">
    <property type="protein sequence ID" value="CAB4041964.1"/>
    <property type="molecule type" value="Genomic_DNA"/>
</dbReference>
<gene>
    <name evidence="3" type="ORF">PACLA_8A017646</name>
</gene>